<accession>A0A8T9AZD2</accession>
<protein>
    <submittedName>
        <fullName evidence="2">Heterokaryon incompatibility protein 6, OR allele</fullName>
    </submittedName>
</protein>
<dbReference type="Proteomes" id="UP000469559">
    <property type="component" value="Unassembled WGS sequence"/>
</dbReference>
<evidence type="ECO:0000259" key="1">
    <source>
        <dbReference type="Pfam" id="PF06985"/>
    </source>
</evidence>
<proteinExistence type="predicted"/>
<dbReference type="AlphaFoldDB" id="A0A8T9AZD2"/>
<organism evidence="2 3">
    <name type="scientific">Lachnellula arida</name>
    <dbReference type="NCBI Taxonomy" id="1316785"/>
    <lineage>
        <taxon>Eukaryota</taxon>
        <taxon>Fungi</taxon>
        <taxon>Dikarya</taxon>
        <taxon>Ascomycota</taxon>
        <taxon>Pezizomycotina</taxon>
        <taxon>Leotiomycetes</taxon>
        <taxon>Helotiales</taxon>
        <taxon>Lachnaceae</taxon>
        <taxon>Lachnellula</taxon>
    </lineage>
</organism>
<reference evidence="2 3" key="1">
    <citation type="submission" date="2018-05" db="EMBL/GenBank/DDBJ databases">
        <title>Whole genome sequencing for identification of molecular markers to develop diagnostic detection tools for the regulated plant pathogen Lachnellula willkommii.</title>
        <authorList>
            <person name="Giroux E."/>
            <person name="Bilodeau G."/>
        </authorList>
    </citation>
    <scope>NUCLEOTIDE SEQUENCE [LARGE SCALE GENOMIC DNA]</scope>
    <source>
        <strain evidence="2 3">CBS 203.66</strain>
    </source>
</reference>
<evidence type="ECO:0000313" key="2">
    <source>
        <dbReference type="EMBL" id="TVY12667.1"/>
    </source>
</evidence>
<dbReference type="OrthoDB" id="3598674at2759"/>
<dbReference type="PANTHER" id="PTHR24148:SF82">
    <property type="entry name" value="HETEROKARYON INCOMPATIBILITY DOMAIN-CONTAINING PROTEIN"/>
    <property type="match status" value="1"/>
</dbReference>
<dbReference type="Pfam" id="PF06985">
    <property type="entry name" value="HET"/>
    <property type="match status" value="1"/>
</dbReference>
<name>A0A8T9AZD2_9HELO</name>
<dbReference type="InterPro" id="IPR052895">
    <property type="entry name" value="HetReg/Transcr_Mod"/>
</dbReference>
<sequence>MQPYTRYIYKPLSPNTCRFVSLLPGGADDPVELWLLEEQLESVPTGYEALSYCWGNPAHTAKIAVDNAGELGVTDNLHAALRRLRFPDQVRVLWIDALCIDQSNLKERSAQVQRMGDIYRTQYAYWSGWAKTRW</sequence>
<gene>
    <name evidence="2" type="primary">het-6_14</name>
    <name evidence="2" type="ORF">LARI1_G009188</name>
</gene>
<dbReference type="EMBL" id="QGMF01001413">
    <property type="protein sequence ID" value="TVY12667.1"/>
    <property type="molecule type" value="Genomic_DNA"/>
</dbReference>
<keyword evidence="3" id="KW-1185">Reference proteome</keyword>
<evidence type="ECO:0000313" key="3">
    <source>
        <dbReference type="Proteomes" id="UP000469559"/>
    </source>
</evidence>
<comment type="caution">
    <text evidence="2">The sequence shown here is derived from an EMBL/GenBank/DDBJ whole genome shotgun (WGS) entry which is preliminary data.</text>
</comment>
<feature type="domain" description="Heterokaryon incompatibility" evidence="1">
    <location>
        <begin position="47"/>
        <end position="121"/>
    </location>
</feature>
<dbReference type="InterPro" id="IPR010730">
    <property type="entry name" value="HET"/>
</dbReference>
<dbReference type="PANTHER" id="PTHR24148">
    <property type="entry name" value="ANKYRIN REPEAT DOMAIN-CONTAINING PROTEIN 39 HOMOLOG-RELATED"/>
    <property type="match status" value="1"/>
</dbReference>